<sequence>MIGFTLSERQLALREQTATIAREILAPARDVYMQHHDQRARFESTLPIFRKLVKAGLVKSQVPAPLGGSNESFVDMAIAIEELYAVDSSVVMHVAGTGLGLFPLILGGTPEQKKEFLAPFLTCEGEPLASLTHSEPGGTANWLEKGGKGLGTTARLEGDYYVVNGEKLWTTNSAGWDGKGATLSCLCCRYSEDGGPEDPNVDPASNILILLVTRDVVAQNEPGAYELISEPDLTGHEAVSGPRTRYTNFIVPAKNVLAGRGEGARIILQAFGVSAALVGAMAVGTMRAAFEAALKFAKEDTRGGSVPVLQRQSPADLLINAKIKIDTSRLLTWKALDGLEKGTGNELSRLEACLQTKVYCGDLAASCVLETMQVVGITSYAKNTVFPRLLNDAAVYSIFDGGNVGVRRRQLQALMQSEDYKPWASIF</sequence>
<keyword evidence="8" id="KW-1185">Reference proteome</keyword>
<dbReference type="Gene3D" id="1.20.140.10">
    <property type="entry name" value="Butyryl-CoA Dehydrogenase, subunit A, domain 3"/>
    <property type="match status" value="1"/>
</dbReference>
<reference evidence="7 8" key="1">
    <citation type="journal article" date="2016" name="Genome Biol. Evol.">
        <title>Divergent and convergent evolution of fungal pathogenicity.</title>
        <authorList>
            <person name="Shang Y."/>
            <person name="Xiao G."/>
            <person name="Zheng P."/>
            <person name="Cen K."/>
            <person name="Zhan S."/>
            <person name="Wang C."/>
        </authorList>
    </citation>
    <scope>NUCLEOTIDE SEQUENCE [LARGE SCALE GENOMIC DNA]</scope>
    <source>
        <strain evidence="7 8">RCEF 264</strain>
    </source>
</reference>
<dbReference type="STRING" id="1081102.A0A167P4K7"/>
<dbReference type="InterPro" id="IPR036250">
    <property type="entry name" value="AcylCo_DH-like_C"/>
</dbReference>
<dbReference type="GO" id="GO:0046359">
    <property type="term" value="P:butyrate catabolic process"/>
    <property type="evidence" value="ECO:0007669"/>
    <property type="project" value="TreeGrafter"/>
</dbReference>
<feature type="domain" description="Acyl-CoA dehydrogenase/oxidase N-terminal" evidence="6">
    <location>
        <begin position="7"/>
        <end position="122"/>
    </location>
</feature>
<evidence type="ECO:0000256" key="1">
    <source>
        <dbReference type="ARBA" id="ARBA00001974"/>
    </source>
</evidence>
<dbReference type="GO" id="GO:0033539">
    <property type="term" value="P:fatty acid beta-oxidation using acyl-CoA dehydrogenase"/>
    <property type="evidence" value="ECO:0007669"/>
    <property type="project" value="TreeGrafter"/>
</dbReference>
<comment type="cofactor">
    <cofactor evidence="1">
        <name>FAD</name>
        <dbReference type="ChEBI" id="CHEBI:57692"/>
    </cofactor>
</comment>
<evidence type="ECO:0000313" key="8">
    <source>
        <dbReference type="Proteomes" id="UP000076874"/>
    </source>
</evidence>
<dbReference type="GO" id="GO:0050660">
    <property type="term" value="F:flavin adenine dinucleotide binding"/>
    <property type="evidence" value="ECO:0007669"/>
    <property type="project" value="InterPro"/>
</dbReference>
<dbReference type="PANTHER" id="PTHR43884:SF12">
    <property type="entry name" value="ISOVALERYL-COA DEHYDROGENASE, MITOCHONDRIAL-RELATED"/>
    <property type="match status" value="1"/>
</dbReference>
<organism evidence="7 8">
    <name type="scientific">Niveomyces insectorum RCEF 264</name>
    <dbReference type="NCBI Taxonomy" id="1081102"/>
    <lineage>
        <taxon>Eukaryota</taxon>
        <taxon>Fungi</taxon>
        <taxon>Dikarya</taxon>
        <taxon>Ascomycota</taxon>
        <taxon>Pezizomycotina</taxon>
        <taxon>Sordariomycetes</taxon>
        <taxon>Hypocreomycetidae</taxon>
        <taxon>Hypocreales</taxon>
        <taxon>Cordycipitaceae</taxon>
        <taxon>Niveomyces</taxon>
    </lineage>
</organism>
<evidence type="ECO:0000256" key="4">
    <source>
        <dbReference type="ARBA" id="ARBA00022827"/>
    </source>
</evidence>
<feature type="domain" description="Acyl-CoA dehydrogenase/oxidase C-terminal" evidence="5">
    <location>
        <begin position="261"/>
        <end position="408"/>
    </location>
</feature>
<comment type="similarity">
    <text evidence="2">Belongs to the acyl-CoA dehydrogenase family.</text>
</comment>
<dbReference type="Pfam" id="PF02771">
    <property type="entry name" value="Acyl-CoA_dh_N"/>
    <property type="match status" value="1"/>
</dbReference>
<dbReference type="CDD" id="cd00567">
    <property type="entry name" value="ACAD"/>
    <property type="match status" value="1"/>
</dbReference>
<dbReference type="OrthoDB" id="10016597at2759"/>
<dbReference type="Gene3D" id="2.40.110.10">
    <property type="entry name" value="Butyryl-CoA Dehydrogenase, subunit A, domain 2"/>
    <property type="match status" value="1"/>
</dbReference>
<gene>
    <name evidence="7" type="ORF">SPI_07892</name>
</gene>
<comment type="caution">
    <text evidence="7">The sequence shown here is derived from an EMBL/GenBank/DDBJ whole genome shotgun (WGS) entry which is preliminary data.</text>
</comment>
<keyword evidence="4" id="KW-0274">FAD</keyword>
<keyword evidence="3" id="KW-0285">Flavoprotein</keyword>
<dbReference type="SUPFAM" id="SSF47203">
    <property type="entry name" value="Acyl-CoA dehydrogenase C-terminal domain-like"/>
    <property type="match status" value="1"/>
</dbReference>
<dbReference type="InterPro" id="IPR037069">
    <property type="entry name" value="AcylCoA_DH/ox_N_sf"/>
</dbReference>
<dbReference type="GO" id="GO:0003995">
    <property type="term" value="F:acyl-CoA dehydrogenase activity"/>
    <property type="evidence" value="ECO:0007669"/>
    <property type="project" value="TreeGrafter"/>
</dbReference>
<name>A0A167P4K7_9HYPO</name>
<dbReference type="Proteomes" id="UP000076874">
    <property type="component" value="Unassembled WGS sequence"/>
</dbReference>
<protein>
    <submittedName>
        <fullName evidence="7">Acyl-CoA dehydrogenase/oxidase</fullName>
    </submittedName>
</protein>
<dbReference type="InterPro" id="IPR009100">
    <property type="entry name" value="AcylCoA_DH/oxidase_NM_dom_sf"/>
</dbReference>
<evidence type="ECO:0000256" key="2">
    <source>
        <dbReference type="ARBA" id="ARBA00009347"/>
    </source>
</evidence>
<proteinExistence type="inferred from homology"/>
<accession>A0A167P4K7</accession>
<evidence type="ECO:0000256" key="3">
    <source>
        <dbReference type="ARBA" id="ARBA00022630"/>
    </source>
</evidence>
<evidence type="ECO:0000259" key="5">
    <source>
        <dbReference type="Pfam" id="PF00441"/>
    </source>
</evidence>
<dbReference type="SUPFAM" id="SSF56645">
    <property type="entry name" value="Acyl-CoA dehydrogenase NM domain-like"/>
    <property type="match status" value="1"/>
</dbReference>
<dbReference type="PANTHER" id="PTHR43884">
    <property type="entry name" value="ACYL-COA DEHYDROGENASE"/>
    <property type="match status" value="1"/>
</dbReference>
<dbReference type="EMBL" id="AZHD01000017">
    <property type="protein sequence ID" value="OAA56281.1"/>
    <property type="molecule type" value="Genomic_DNA"/>
</dbReference>
<evidence type="ECO:0000259" key="6">
    <source>
        <dbReference type="Pfam" id="PF02771"/>
    </source>
</evidence>
<dbReference type="AlphaFoldDB" id="A0A167P4K7"/>
<dbReference type="InterPro" id="IPR009075">
    <property type="entry name" value="AcylCo_DH/oxidase_C"/>
</dbReference>
<dbReference type="InterPro" id="IPR046373">
    <property type="entry name" value="Acyl-CoA_Oxase/DH_mid-dom_sf"/>
</dbReference>
<dbReference type="Pfam" id="PF00441">
    <property type="entry name" value="Acyl-CoA_dh_1"/>
    <property type="match status" value="1"/>
</dbReference>
<dbReference type="Gene3D" id="1.10.540.10">
    <property type="entry name" value="Acyl-CoA dehydrogenase/oxidase, N-terminal domain"/>
    <property type="match status" value="1"/>
</dbReference>
<dbReference type="InterPro" id="IPR013786">
    <property type="entry name" value="AcylCoA_DH/ox_N"/>
</dbReference>
<evidence type="ECO:0000313" key="7">
    <source>
        <dbReference type="EMBL" id="OAA56281.1"/>
    </source>
</evidence>